<evidence type="ECO:0000256" key="3">
    <source>
        <dbReference type="ARBA" id="ARBA00023163"/>
    </source>
</evidence>
<proteinExistence type="predicted"/>
<dbReference type="Proteomes" id="UP001500596">
    <property type="component" value="Unassembled WGS sequence"/>
</dbReference>
<dbReference type="Pfam" id="PF01638">
    <property type="entry name" value="HxlR"/>
    <property type="match status" value="1"/>
</dbReference>
<evidence type="ECO:0000256" key="1">
    <source>
        <dbReference type="ARBA" id="ARBA00023015"/>
    </source>
</evidence>
<keyword evidence="2" id="KW-0238">DNA-binding</keyword>
<evidence type="ECO:0000313" key="5">
    <source>
        <dbReference type="EMBL" id="GAA1673267.1"/>
    </source>
</evidence>
<gene>
    <name evidence="5" type="ORF">GCM10009807_16740</name>
</gene>
<comment type="caution">
    <text evidence="5">The sequence shown here is derived from an EMBL/GenBank/DDBJ whole genome shotgun (WGS) entry which is preliminary data.</text>
</comment>
<evidence type="ECO:0000259" key="4">
    <source>
        <dbReference type="PROSITE" id="PS51118"/>
    </source>
</evidence>
<keyword evidence="3" id="KW-0804">Transcription</keyword>
<name>A0ABP4SKH0_9MICO</name>
<evidence type="ECO:0000313" key="6">
    <source>
        <dbReference type="Proteomes" id="UP001500596"/>
    </source>
</evidence>
<dbReference type="PROSITE" id="PS51118">
    <property type="entry name" value="HTH_HXLR"/>
    <property type="match status" value="1"/>
</dbReference>
<dbReference type="PANTHER" id="PTHR33204">
    <property type="entry name" value="TRANSCRIPTIONAL REGULATOR, MARR FAMILY"/>
    <property type="match status" value="1"/>
</dbReference>
<dbReference type="CDD" id="cd00090">
    <property type="entry name" value="HTH_ARSR"/>
    <property type="match status" value="1"/>
</dbReference>
<accession>A0ABP4SKH0</accession>
<dbReference type="SUPFAM" id="SSF46785">
    <property type="entry name" value="Winged helix' DNA-binding domain"/>
    <property type="match status" value="1"/>
</dbReference>
<dbReference type="InterPro" id="IPR011991">
    <property type="entry name" value="ArsR-like_HTH"/>
</dbReference>
<dbReference type="InterPro" id="IPR002577">
    <property type="entry name" value="HTH_HxlR"/>
</dbReference>
<dbReference type="InterPro" id="IPR036390">
    <property type="entry name" value="WH_DNA-bd_sf"/>
</dbReference>
<dbReference type="RefSeq" id="WP_344053482.1">
    <property type="nucleotide sequence ID" value="NZ_BAAAPK010000001.1"/>
</dbReference>
<dbReference type="PANTHER" id="PTHR33204:SF18">
    <property type="entry name" value="TRANSCRIPTIONAL REGULATORY PROTEIN"/>
    <property type="match status" value="1"/>
</dbReference>
<evidence type="ECO:0000256" key="2">
    <source>
        <dbReference type="ARBA" id="ARBA00023125"/>
    </source>
</evidence>
<dbReference type="Gene3D" id="1.10.10.10">
    <property type="entry name" value="Winged helix-like DNA-binding domain superfamily/Winged helix DNA-binding domain"/>
    <property type="match status" value="1"/>
</dbReference>
<organism evidence="5 6">
    <name type="scientific">Microbacterium lacus</name>
    <dbReference type="NCBI Taxonomy" id="415217"/>
    <lineage>
        <taxon>Bacteria</taxon>
        <taxon>Bacillati</taxon>
        <taxon>Actinomycetota</taxon>
        <taxon>Actinomycetes</taxon>
        <taxon>Micrococcales</taxon>
        <taxon>Microbacteriaceae</taxon>
        <taxon>Microbacterium</taxon>
    </lineage>
</organism>
<feature type="domain" description="HTH hxlR-type" evidence="4">
    <location>
        <begin position="2"/>
        <end position="97"/>
    </location>
</feature>
<protein>
    <recommendedName>
        <fullName evidence="4">HTH hxlR-type domain-containing protein</fullName>
    </recommendedName>
</protein>
<reference evidence="6" key="1">
    <citation type="journal article" date="2019" name="Int. J. Syst. Evol. Microbiol.">
        <title>The Global Catalogue of Microorganisms (GCM) 10K type strain sequencing project: providing services to taxonomists for standard genome sequencing and annotation.</title>
        <authorList>
            <consortium name="The Broad Institute Genomics Platform"/>
            <consortium name="The Broad Institute Genome Sequencing Center for Infectious Disease"/>
            <person name="Wu L."/>
            <person name="Ma J."/>
        </authorList>
    </citation>
    <scope>NUCLEOTIDE SEQUENCE [LARGE SCALE GENOMIC DNA]</scope>
    <source>
        <strain evidence="6">JCM 15575</strain>
    </source>
</reference>
<sequence>MSDLSAALEIVGSRWALLIVARLMDGPQRYGDLQRDLGVPTNMLATRLRELESAGVLRRLPLRHNTRAYALTERGQGLRPAIDALGRWGAANGAGTNERPEP</sequence>
<keyword evidence="1" id="KW-0805">Transcription regulation</keyword>
<keyword evidence="6" id="KW-1185">Reference proteome</keyword>
<dbReference type="InterPro" id="IPR036388">
    <property type="entry name" value="WH-like_DNA-bd_sf"/>
</dbReference>
<dbReference type="EMBL" id="BAAAPK010000001">
    <property type="protein sequence ID" value="GAA1673267.1"/>
    <property type="molecule type" value="Genomic_DNA"/>
</dbReference>